<feature type="compositionally biased region" description="Basic and acidic residues" evidence="1">
    <location>
        <begin position="27"/>
        <end position="60"/>
    </location>
</feature>
<dbReference type="EMBL" id="JBHSJG010000071">
    <property type="protein sequence ID" value="MFC4990338.1"/>
    <property type="molecule type" value="Genomic_DNA"/>
</dbReference>
<name>A0ABD5QKN0_9EURY</name>
<feature type="compositionally biased region" description="Acidic residues" evidence="1">
    <location>
        <begin position="10"/>
        <end position="26"/>
    </location>
</feature>
<evidence type="ECO:0000313" key="3">
    <source>
        <dbReference type="Proteomes" id="UP001595925"/>
    </source>
</evidence>
<protein>
    <submittedName>
        <fullName evidence="2">Uncharacterized protein</fullName>
    </submittedName>
</protein>
<feature type="region of interest" description="Disordered" evidence="1">
    <location>
        <begin position="1"/>
        <end position="63"/>
    </location>
</feature>
<keyword evidence="3" id="KW-1185">Reference proteome</keyword>
<proteinExistence type="predicted"/>
<accession>A0ABD5QKN0</accession>
<reference evidence="2 3" key="1">
    <citation type="journal article" date="2019" name="Int. J. Syst. Evol. Microbiol.">
        <title>The Global Catalogue of Microorganisms (GCM) 10K type strain sequencing project: providing services to taxonomists for standard genome sequencing and annotation.</title>
        <authorList>
            <consortium name="The Broad Institute Genomics Platform"/>
            <consortium name="The Broad Institute Genome Sequencing Center for Infectious Disease"/>
            <person name="Wu L."/>
            <person name="Ma J."/>
        </authorList>
    </citation>
    <scope>NUCLEOTIDE SEQUENCE [LARGE SCALE GENOMIC DNA]</scope>
    <source>
        <strain evidence="2 3">CGMCC 1.15824</strain>
    </source>
</reference>
<sequence>MSWSDRHESDDESEDATESALGDEFDEWVREGDEPGPDGRKQSNPDDVTRGREPRPRGVADEPLQMTKCPRCDCREFVSKKLVYEEFHYSEGGELEHHQNRVRAEFEYTCVGCSKRFHELPAGARSYYSEVAVLKQDLRRAIRVQVRTWLDSLGALVRNPFRD</sequence>
<gene>
    <name evidence="2" type="ORF">ACFPFO_21820</name>
</gene>
<dbReference type="AlphaFoldDB" id="A0ABD5QKN0"/>
<dbReference type="RefSeq" id="WP_224830091.1">
    <property type="nucleotide sequence ID" value="NZ_JAIVEF010000037.1"/>
</dbReference>
<organism evidence="2 3">
    <name type="scientific">Saliphagus infecundisoli</name>
    <dbReference type="NCBI Taxonomy" id="1849069"/>
    <lineage>
        <taxon>Archaea</taxon>
        <taxon>Methanobacteriati</taxon>
        <taxon>Methanobacteriota</taxon>
        <taxon>Stenosarchaea group</taxon>
        <taxon>Halobacteria</taxon>
        <taxon>Halobacteriales</taxon>
        <taxon>Natrialbaceae</taxon>
        <taxon>Saliphagus</taxon>
    </lineage>
</organism>
<evidence type="ECO:0000256" key="1">
    <source>
        <dbReference type="SAM" id="MobiDB-lite"/>
    </source>
</evidence>
<comment type="caution">
    <text evidence="2">The sequence shown here is derived from an EMBL/GenBank/DDBJ whole genome shotgun (WGS) entry which is preliminary data.</text>
</comment>
<evidence type="ECO:0000313" key="2">
    <source>
        <dbReference type="EMBL" id="MFC4990338.1"/>
    </source>
</evidence>
<dbReference type="Proteomes" id="UP001595925">
    <property type="component" value="Unassembled WGS sequence"/>
</dbReference>